<keyword evidence="4" id="KW-0433">Leucine-rich repeat</keyword>
<dbReference type="FunFam" id="3.80.10.10:FF:000233">
    <property type="entry name" value="Leucine-rich repeat receptor-like protein kinase TDR"/>
    <property type="match status" value="1"/>
</dbReference>
<dbReference type="InterPro" id="IPR013210">
    <property type="entry name" value="LRR_N_plant-typ"/>
</dbReference>
<proteinExistence type="inferred from homology"/>
<dbReference type="SMR" id="A0A6J1EQE1"/>
<dbReference type="InterPro" id="IPR003591">
    <property type="entry name" value="Leu-rich_rpt_typical-subtyp"/>
</dbReference>
<keyword evidence="7" id="KW-0677">Repeat</keyword>
<keyword evidence="5 12" id="KW-0812">Transmembrane</keyword>
<dbReference type="PANTHER" id="PTHR48062">
    <property type="entry name" value="RECEPTOR-LIKE PROTEIN 14"/>
    <property type="match status" value="1"/>
</dbReference>
<dbReference type="SUPFAM" id="SSF52058">
    <property type="entry name" value="L domain-like"/>
    <property type="match status" value="3"/>
</dbReference>
<dbReference type="GeneID" id="111436446"/>
<dbReference type="GO" id="GO:0009791">
    <property type="term" value="P:post-embryonic development"/>
    <property type="evidence" value="ECO:0007669"/>
    <property type="project" value="UniProtKB-ARBA"/>
</dbReference>
<feature type="transmembrane region" description="Helical" evidence="12">
    <location>
        <begin position="805"/>
        <end position="826"/>
    </location>
</feature>
<reference evidence="16" key="1">
    <citation type="submission" date="2025-08" db="UniProtKB">
        <authorList>
            <consortium name="RefSeq"/>
        </authorList>
    </citation>
    <scope>IDENTIFICATION</scope>
    <source>
        <tissue evidence="16">Young leaves</tissue>
    </source>
</reference>
<dbReference type="RefSeq" id="XP_022930004.1">
    <property type="nucleotide sequence ID" value="XM_023074236.1"/>
</dbReference>
<keyword evidence="3" id="KW-1003">Cell membrane</keyword>
<evidence type="ECO:0000256" key="3">
    <source>
        <dbReference type="ARBA" id="ARBA00022475"/>
    </source>
</evidence>
<evidence type="ECO:0000256" key="10">
    <source>
        <dbReference type="ARBA" id="ARBA00023170"/>
    </source>
</evidence>
<evidence type="ECO:0000259" key="14">
    <source>
        <dbReference type="Pfam" id="PF08263"/>
    </source>
</evidence>
<gene>
    <name evidence="16" type="primary">LOC111436446</name>
</gene>
<dbReference type="GO" id="GO:0005886">
    <property type="term" value="C:plasma membrane"/>
    <property type="evidence" value="ECO:0007669"/>
    <property type="project" value="UniProtKB-SubCell"/>
</dbReference>
<dbReference type="InterPro" id="IPR001611">
    <property type="entry name" value="Leu-rich_rpt"/>
</dbReference>
<dbReference type="PROSITE" id="PS51450">
    <property type="entry name" value="LRR"/>
    <property type="match status" value="1"/>
</dbReference>
<dbReference type="InterPro" id="IPR051502">
    <property type="entry name" value="RLP_Defense_Trigger"/>
</dbReference>
<keyword evidence="9 12" id="KW-0472">Membrane</keyword>
<dbReference type="PRINTS" id="PR00019">
    <property type="entry name" value="LEURICHRPT"/>
</dbReference>
<dbReference type="PANTHER" id="PTHR48062:SF52">
    <property type="entry name" value="RECEPTOR-LIKE PROTEIN 8-RELATED"/>
    <property type="match status" value="1"/>
</dbReference>
<keyword evidence="15" id="KW-1185">Reference proteome</keyword>
<evidence type="ECO:0000256" key="13">
    <source>
        <dbReference type="SAM" id="SignalP"/>
    </source>
</evidence>
<name>A0A6J1EQE1_CUCMO</name>
<sequence>MSGRLVVAVILVFELAHHACNGCLEKERLGLLEVKRFFNAHNFSIDSLPSWSGRNCCEWDGVQCHSPIPHILRLSLSTLLDIDHSQHMLYLFHASLLNPFPKLESLDLSHNAFSAFTNHKYLKNLRELTLNNNRFNDSKLLQELCKTKHLVKLDISSNNFSGEFPECVMNISSLEFLDISSNQFTGTLPSTISTLKSIKILQLDDNNFQGTFSMALLANLSNLKVFQLSTKNTNNLQVQTETPSFLPTFQLNVLKLSHCNLNSKTSSKIPMFLMSQHALKFLDLSHNNLVGTFPVWLLKNNTDLEYLILTNNSLTATLQLPPFKHHLLHLRLSCNTLHGHLPYHMGFLLPSLSHFNVSRNSFEGNIPLSIRKLQSLNIFDLSNNKFSGKIRMSIFSSMPELSRLQLGNNNFSGNIEDELQDSPDLIVLDISENRISGSIPSWIGNLTDLLYLQLSQNHLKGKLPIELCSLQFLKFFDVSGNQLHGSIPSCFNIPSLNYLYMQHNNFSGPIPKAFSKSKELVAFDLSQNRFSGHIPSWINKFSSLQFLLLKGNHLRGSIPRHVCGLREMSIMDLSGNKLKGSIPSCLGNMSFGISNGSKSSYESMGLDFKSVFFVEIDVLFDGKGMFWRISHEDKYSEGEIEVNFMTKNRLEQYKGNILKYMCGLDLSNNELSGTIPPQIGYLHKIHALNFSHNKLKGRIPETLCELKQMESLDLSYNLLSGGIPSNLSQLDFLSFFNVSYNNLSGVIPMSPHFRTFVEGSYLGNPNLCGVVAGEGCSSHKWKPRNQYEGLMRDEGDKINEYVETFYWSFVASYLMVLLGLVIVLFVNPRWRGIWFYFVHLCCSYLFNYV</sequence>
<evidence type="ECO:0000256" key="1">
    <source>
        <dbReference type="ARBA" id="ARBA00004251"/>
    </source>
</evidence>
<dbReference type="FunFam" id="3.80.10.10:FF:000041">
    <property type="entry name" value="LRR receptor-like serine/threonine-protein kinase ERECTA"/>
    <property type="match status" value="1"/>
</dbReference>
<evidence type="ECO:0000256" key="11">
    <source>
        <dbReference type="ARBA" id="ARBA00023180"/>
    </source>
</evidence>
<dbReference type="Pfam" id="PF00560">
    <property type="entry name" value="LRR_1"/>
    <property type="match status" value="7"/>
</dbReference>
<keyword evidence="8 12" id="KW-1133">Transmembrane helix</keyword>
<keyword evidence="10" id="KW-0675">Receptor</keyword>
<comment type="similarity">
    <text evidence="2">Belongs to the RLP family.</text>
</comment>
<protein>
    <submittedName>
        <fullName evidence="16">Probable LRR receptor-like serine/threonine-protein kinase At1g34110</fullName>
    </submittedName>
</protein>
<feature type="signal peptide" evidence="13">
    <location>
        <begin position="1"/>
        <end position="22"/>
    </location>
</feature>
<comment type="subcellular location">
    <subcellularLocation>
        <location evidence="1">Cell membrane</location>
        <topology evidence="1">Single-pass type I membrane protein</topology>
    </subcellularLocation>
</comment>
<dbReference type="Proteomes" id="UP000504609">
    <property type="component" value="Unplaced"/>
</dbReference>
<dbReference type="SMART" id="SM00369">
    <property type="entry name" value="LRR_TYP"/>
    <property type="match status" value="6"/>
</dbReference>
<keyword evidence="6 13" id="KW-0732">Signal</keyword>
<evidence type="ECO:0000313" key="16">
    <source>
        <dbReference type="RefSeq" id="XP_022930004.1"/>
    </source>
</evidence>
<evidence type="ECO:0000256" key="6">
    <source>
        <dbReference type="ARBA" id="ARBA00022729"/>
    </source>
</evidence>
<evidence type="ECO:0000256" key="9">
    <source>
        <dbReference type="ARBA" id="ARBA00023136"/>
    </source>
</evidence>
<dbReference type="Pfam" id="PF08263">
    <property type="entry name" value="LRRNT_2"/>
    <property type="match status" value="1"/>
</dbReference>
<evidence type="ECO:0000256" key="4">
    <source>
        <dbReference type="ARBA" id="ARBA00022614"/>
    </source>
</evidence>
<dbReference type="Gene3D" id="3.80.10.10">
    <property type="entry name" value="Ribonuclease Inhibitor"/>
    <property type="match status" value="4"/>
</dbReference>
<evidence type="ECO:0000256" key="7">
    <source>
        <dbReference type="ARBA" id="ARBA00022737"/>
    </source>
</evidence>
<evidence type="ECO:0000256" key="12">
    <source>
        <dbReference type="SAM" id="Phobius"/>
    </source>
</evidence>
<dbReference type="AlphaFoldDB" id="A0A6J1EQE1"/>
<keyword evidence="11" id="KW-0325">Glycoprotein</keyword>
<dbReference type="KEGG" id="cmos:111436446"/>
<evidence type="ECO:0000256" key="2">
    <source>
        <dbReference type="ARBA" id="ARBA00009592"/>
    </source>
</evidence>
<evidence type="ECO:0000313" key="15">
    <source>
        <dbReference type="Proteomes" id="UP000504609"/>
    </source>
</evidence>
<accession>A0A6J1EQE1</accession>
<organism evidence="15 16">
    <name type="scientific">Cucurbita moschata</name>
    <name type="common">Winter crookneck squash</name>
    <name type="synonym">Cucurbita pepo var. moschata</name>
    <dbReference type="NCBI Taxonomy" id="3662"/>
    <lineage>
        <taxon>Eukaryota</taxon>
        <taxon>Viridiplantae</taxon>
        <taxon>Streptophyta</taxon>
        <taxon>Embryophyta</taxon>
        <taxon>Tracheophyta</taxon>
        <taxon>Spermatophyta</taxon>
        <taxon>Magnoliopsida</taxon>
        <taxon>eudicotyledons</taxon>
        <taxon>Gunneridae</taxon>
        <taxon>Pentapetalae</taxon>
        <taxon>rosids</taxon>
        <taxon>fabids</taxon>
        <taxon>Cucurbitales</taxon>
        <taxon>Cucurbitaceae</taxon>
        <taxon>Cucurbiteae</taxon>
        <taxon>Cucurbita</taxon>
    </lineage>
</organism>
<feature type="chain" id="PRO_5027010634" evidence="13">
    <location>
        <begin position="23"/>
        <end position="849"/>
    </location>
</feature>
<evidence type="ECO:0000256" key="5">
    <source>
        <dbReference type="ARBA" id="ARBA00022692"/>
    </source>
</evidence>
<feature type="domain" description="Leucine-rich repeat-containing N-terminal plant-type" evidence="14">
    <location>
        <begin position="25"/>
        <end position="64"/>
    </location>
</feature>
<evidence type="ECO:0000256" key="8">
    <source>
        <dbReference type="ARBA" id="ARBA00022989"/>
    </source>
</evidence>
<dbReference type="Pfam" id="PF13855">
    <property type="entry name" value="LRR_8"/>
    <property type="match status" value="2"/>
</dbReference>
<dbReference type="InterPro" id="IPR032675">
    <property type="entry name" value="LRR_dom_sf"/>
</dbReference>
<dbReference type="FunFam" id="3.80.10.10:FF:000213">
    <property type="entry name" value="Tyrosine-sulfated glycopeptide receptor 1"/>
    <property type="match status" value="1"/>
</dbReference>